<dbReference type="Pfam" id="PF00132">
    <property type="entry name" value="Hexapep"/>
    <property type="match status" value="1"/>
</dbReference>
<comment type="caution">
    <text evidence="4">The sequence shown here is derived from an EMBL/GenBank/DDBJ whole genome shotgun (WGS) entry which is preliminary data.</text>
</comment>
<keyword evidence="2 4" id="KW-0808">Transferase</keyword>
<sequence length="185" mass="20786">MEKESKFWYKEKIGLIFSEVIGGFFSIAFIKAIFSSFAYFLHEQVIWRKKIHHKKDYRIHARASLRNAQNIYLGENVRITMDCCIWAEQHSKIVFGDNVLVGPGVKMFCGNHGTALCNIPMVYQDRREKDIVIGNDVWIGANSILVSGVKINNGAIVAAGSVVTKEVPENAIVAGIPAKVVKYRL</sequence>
<accession>A0A108TAF4</accession>
<keyword evidence="3" id="KW-1133">Transmembrane helix</keyword>
<feature type="transmembrane region" description="Helical" evidence="3">
    <location>
        <begin position="20"/>
        <end position="41"/>
    </location>
</feature>
<keyword evidence="3" id="KW-0472">Membrane</keyword>
<comment type="similarity">
    <text evidence="1">Belongs to the transferase hexapeptide repeat family.</text>
</comment>
<evidence type="ECO:0000256" key="1">
    <source>
        <dbReference type="ARBA" id="ARBA00007274"/>
    </source>
</evidence>
<evidence type="ECO:0000313" key="5">
    <source>
        <dbReference type="Proteomes" id="UP000448877"/>
    </source>
</evidence>
<dbReference type="PANTHER" id="PTHR23416:SF23">
    <property type="entry name" value="ACETYLTRANSFERASE C18B11.09C-RELATED"/>
    <property type="match status" value="1"/>
</dbReference>
<dbReference type="InterPro" id="IPR001451">
    <property type="entry name" value="Hexapep"/>
</dbReference>
<dbReference type="InterPro" id="IPR011004">
    <property type="entry name" value="Trimer_LpxA-like_sf"/>
</dbReference>
<dbReference type="RefSeq" id="WP_060407993.1">
    <property type="nucleotide sequence ID" value="NZ_CABMLT010000011.1"/>
</dbReference>
<dbReference type="Proteomes" id="UP000448877">
    <property type="component" value="Unassembled WGS sequence"/>
</dbReference>
<reference evidence="4 5" key="1">
    <citation type="journal article" date="2019" name="Nat. Med.">
        <title>A library of human gut bacterial isolates paired with longitudinal multiomics data enables mechanistic microbiome research.</title>
        <authorList>
            <person name="Poyet M."/>
            <person name="Groussin M."/>
            <person name="Gibbons S.M."/>
            <person name="Avila-Pacheco J."/>
            <person name="Jiang X."/>
            <person name="Kearney S.M."/>
            <person name="Perrotta A.R."/>
            <person name="Berdy B."/>
            <person name="Zhao S."/>
            <person name="Lieberman T.D."/>
            <person name="Swanson P.K."/>
            <person name="Smith M."/>
            <person name="Roesemann S."/>
            <person name="Alexander J.E."/>
            <person name="Rich S.A."/>
            <person name="Livny J."/>
            <person name="Vlamakis H."/>
            <person name="Clish C."/>
            <person name="Bullock K."/>
            <person name="Deik A."/>
            <person name="Scott J."/>
            <person name="Pierce K.A."/>
            <person name="Xavier R.J."/>
            <person name="Alm E.J."/>
        </authorList>
    </citation>
    <scope>NUCLEOTIDE SEQUENCE [LARGE SCALE GENOMIC DNA]</scope>
    <source>
        <strain evidence="4 5">BIOML-A6</strain>
    </source>
</reference>
<dbReference type="SUPFAM" id="SSF51161">
    <property type="entry name" value="Trimeric LpxA-like enzymes"/>
    <property type="match status" value="1"/>
</dbReference>
<keyword evidence="4" id="KW-0012">Acyltransferase</keyword>
<protein>
    <submittedName>
        <fullName evidence="4">Acyltransferase</fullName>
    </submittedName>
</protein>
<evidence type="ECO:0000313" key="4">
    <source>
        <dbReference type="EMBL" id="KAA5416328.1"/>
    </source>
</evidence>
<name>A0A108TAF4_9BACE</name>
<dbReference type="PANTHER" id="PTHR23416">
    <property type="entry name" value="SIALIC ACID SYNTHASE-RELATED"/>
    <property type="match status" value="1"/>
</dbReference>
<dbReference type="EMBL" id="VVYV01000027">
    <property type="protein sequence ID" value="KAA5416328.1"/>
    <property type="molecule type" value="Genomic_DNA"/>
</dbReference>
<evidence type="ECO:0000256" key="3">
    <source>
        <dbReference type="SAM" id="Phobius"/>
    </source>
</evidence>
<dbReference type="GO" id="GO:0005829">
    <property type="term" value="C:cytosol"/>
    <property type="evidence" value="ECO:0007669"/>
    <property type="project" value="TreeGrafter"/>
</dbReference>
<dbReference type="InterPro" id="IPR051159">
    <property type="entry name" value="Hexapeptide_acetyltransf"/>
</dbReference>
<organism evidence="4 5">
    <name type="scientific">Bacteroides cellulosilyticus</name>
    <dbReference type="NCBI Taxonomy" id="246787"/>
    <lineage>
        <taxon>Bacteria</taxon>
        <taxon>Pseudomonadati</taxon>
        <taxon>Bacteroidota</taxon>
        <taxon>Bacteroidia</taxon>
        <taxon>Bacteroidales</taxon>
        <taxon>Bacteroidaceae</taxon>
        <taxon>Bacteroides</taxon>
    </lineage>
</organism>
<dbReference type="CDD" id="cd04647">
    <property type="entry name" value="LbH_MAT_like"/>
    <property type="match status" value="1"/>
</dbReference>
<gene>
    <name evidence="4" type="ORF">F2Y81_15835</name>
</gene>
<evidence type="ECO:0000256" key="2">
    <source>
        <dbReference type="ARBA" id="ARBA00022679"/>
    </source>
</evidence>
<dbReference type="AlphaFoldDB" id="A0A108TAF4"/>
<proteinExistence type="inferred from homology"/>
<keyword evidence="3" id="KW-0812">Transmembrane</keyword>
<dbReference type="Gene3D" id="2.160.10.10">
    <property type="entry name" value="Hexapeptide repeat proteins"/>
    <property type="match status" value="1"/>
</dbReference>
<dbReference type="GO" id="GO:0008374">
    <property type="term" value="F:O-acyltransferase activity"/>
    <property type="evidence" value="ECO:0007669"/>
    <property type="project" value="TreeGrafter"/>
</dbReference>